<dbReference type="EMBL" id="MK072352">
    <property type="protein sequence ID" value="AYV82256.1"/>
    <property type="molecule type" value="Genomic_DNA"/>
</dbReference>
<organism evidence="2">
    <name type="scientific">Homavirus sp</name>
    <dbReference type="NCBI Taxonomy" id="2487769"/>
    <lineage>
        <taxon>Viruses</taxon>
        <taxon>Varidnaviria</taxon>
        <taxon>Bamfordvirae</taxon>
        <taxon>Nucleocytoviricota</taxon>
        <taxon>Megaviricetes</taxon>
        <taxon>Imitervirales</taxon>
        <taxon>Mimiviridae</taxon>
        <taxon>Klosneuvirinae</taxon>
    </lineage>
</organism>
<gene>
    <name evidence="2" type="ORF">Homavirus21_3</name>
</gene>
<evidence type="ECO:0000259" key="1">
    <source>
        <dbReference type="Pfam" id="PF00024"/>
    </source>
</evidence>
<feature type="domain" description="Apple" evidence="1">
    <location>
        <begin position="59"/>
        <end position="105"/>
    </location>
</feature>
<dbReference type="InterPro" id="IPR003609">
    <property type="entry name" value="Pan_app"/>
</dbReference>
<proteinExistence type="predicted"/>
<evidence type="ECO:0000313" key="2">
    <source>
        <dbReference type="EMBL" id="AYV82256.1"/>
    </source>
</evidence>
<protein>
    <recommendedName>
        <fullName evidence="1">Apple domain-containing protein</fullName>
    </recommendedName>
</protein>
<sequence>MIVLIIIILLIVYLYNTDGTDRTNRTNINEGFQYLMIGNKDLTAFTVKAVEYIPITKDNNILHVDVLNYDECFELCRTTPDCDALNYSLEKCTLYTKLQDFKPSIFLYRDW</sequence>
<name>A0A3G5A4V2_9VIRU</name>
<accession>A0A3G5A4V2</accession>
<dbReference type="Pfam" id="PF00024">
    <property type="entry name" value="PAN_1"/>
    <property type="match status" value="1"/>
</dbReference>
<reference evidence="2" key="1">
    <citation type="submission" date="2018-10" db="EMBL/GenBank/DDBJ databases">
        <title>Hidden diversity of soil giant viruses.</title>
        <authorList>
            <person name="Schulz F."/>
            <person name="Alteio L."/>
            <person name="Goudeau D."/>
            <person name="Ryan E.M."/>
            <person name="Malmstrom R.R."/>
            <person name="Blanchard J."/>
            <person name="Woyke T."/>
        </authorList>
    </citation>
    <scope>NUCLEOTIDE SEQUENCE</scope>
    <source>
        <strain evidence="2">HOV1</strain>
    </source>
</reference>